<dbReference type="GO" id="GO:0016020">
    <property type="term" value="C:membrane"/>
    <property type="evidence" value="ECO:0007669"/>
    <property type="project" value="UniProtKB-SubCell"/>
</dbReference>
<evidence type="ECO:0000256" key="8">
    <source>
        <dbReference type="ARBA" id="ARBA00023136"/>
    </source>
</evidence>
<reference evidence="10 11" key="1">
    <citation type="submission" date="2019-09" db="EMBL/GenBank/DDBJ databases">
        <title>Nitrincola iocasae sp. nov., a bacterium isolated from the sediment collected at a cold seep field in South China Sea.</title>
        <authorList>
            <person name="Zhang H."/>
            <person name="Wang H."/>
            <person name="Li C."/>
        </authorList>
    </citation>
    <scope>NUCLEOTIDE SEQUENCE [LARGE SCALE GENOMIC DNA]</scope>
    <source>
        <strain evidence="10 11">KXZD1103</strain>
    </source>
</reference>
<keyword evidence="4" id="KW-1003">Cell membrane</keyword>
<feature type="transmembrane region" description="Helical" evidence="9">
    <location>
        <begin position="89"/>
        <end position="107"/>
    </location>
</feature>
<keyword evidence="6 9" id="KW-0812">Transmembrane</keyword>
<proteinExistence type="predicted"/>
<evidence type="ECO:0000256" key="5">
    <source>
        <dbReference type="ARBA" id="ARBA00022679"/>
    </source>
</evidence>
<dbReference type="PROSITE" id="PS51257">
    <property type="entry name" value="PROKAR_LIPOPROTEIN"/>
    <property type="match status" value="1"/>
</dbReference>
<dbReference type="Gene3D" id="1.10.357.140">
    <property type="entry name" value="UbiA prenyltransferase"/>
    <property type="match status" value="1"/>
</dbReference>
<dbReference type="KEGG" id="nik:F5I99_13630"/>
<evidence type="ECO:0000256" key="9">
    <source>
        <dbReference type="SAM" id="Phobius"/>
    </source>
</evidence>
<dbReference type="InterPro" id="IPR026046">
    <property type="entry name" value="UBIAD1"/>
</dbReference>
<feature type="transmembrane region" description="Helical" evidence="9">
    <location>
        <begin position="264"/>
        <end position="286"/>
    </location>
</feature>
<dbReference type="Proteomes" id="UP000325606">
    <property type="component" value="Chromosome"/>
</dbReference>
<keyword evidence="3" id="KW-0474">Menaquinone biosynthesis</keyword>
<evidence type="ECO:0000313" key="11">
    <source>
        <dbReference type="Proteomes" id="UP000325606"/>
    </source>
</evidence>
<dbReference type="GO" id="GO:0042371">
    <property type="term" value="P:vitamin K biosynthetic process"/>
    <property type="evidence" value="ECO:0007669"/>
    <property type="project" value="TreeGrafter"/>
</dbReference>
<feature type="transmembrane region" description="Helical" evidence="9">
    <location>
        <begin position="12"/>
        <end position="34"/>
    </location>
</feature>
<feature type="transmembrane region" description="Helical" evidence="9">
    <location>
        <begin position="40"/>
        <end position="61"/>
    </location>
</feature>
<evidence type="ECO:0000256" key="3">
    <source>
        <dbReference type="ARBA" id="ARBA00022428"/>
    </source>
</evidence>
<dbReference type="PANTHER" id="PTHR13929:SF0">
    <property type="entry name" value="UBIA PRENYLTRANSFERASE DOMAIN-CONTAINING PROTEIN 1"/>
    <property type="match status" value="1"/>
</dbReference>
<name>A0A5J6LFR0_9GAMM</name>
<accession>A0A5J6LFR0</accession>
<comment type="subcellular location">
    <subcellularLocation>
        <location evidence="1">Membrane</location>
        <topology evidence="1">Multi-pass membrane protein</topology>
    </subcellularLocation>
</comment>
<feature type="transmembrane region" description="Helical" evidence="9">
    <location>
        <begin position="215"/>
        <end position="233"/>
    </location>
</feature>
<keyword evidence="7 9" id="KW-1133">Transmembrane helix</keyword>
<feature type="transmembrane region" description="Helical" evidence="9">
    <location>
        <begin position="113"/>
        <end position="133"/>
    </location>
</feature>
<organism evidence="10 11">
    <name type="scientific">Nitrincola iocasae</name>
    <dbReference type="NCBI Taxonomy" id="2614693"/>
    <lineage>
        <taxon>Bacteria</taxon>
        <taxon>Pseudomonadati</taxon>
        <taxon>Pseudomonadota</taxon>
        <taxon>Gammaproteobacteria</taxon>
        <taxon>Oceanospirillales</taxon>
        <taxon>Oceanospirillaceae</taxon>
        <taxon>Nitrincola</taxon>
    </lineage>
</organism>
<evidence type="ECO:0000256" key="2">
    <source>
        <dbReference type="ARBA" id="ARBA00004863"/>
    </source>
</evidence>
<feature type="transmembrane region" description="Helical" evidence="9">
    <location>
        <begin position="140"/>
        <end position="161"/>
    </location>
</feature>
<evidence type="ECO:0000256" key="1">
    <source>
        <dbReference type="ARBA" id="ARBA00004141"/>
    </source>
</evidence>
<dbReference type="RefSeq" id="WP_151056880.1">
    <property type="nucleotide sequence ID" value="NZ_CP044222.1"/>
</dbReference>
<gene>
    <name evidence="10" type="ORF">F5I99_13630</name>
</gene>
<comment type="pathway">
    <text evidence="2">Quinol/quinone metabolism; menaquinone biosynthesis.</text>
</comment>
<dbReference type="InterPro" id="IPR000537">
    <property type="entry name" value="UbiA_prenyltransferase"/>
</dbReference>
<dbReference type="GO" id="GO:0004659">
    <property type="term" value="F:prenyltransferase activity"/>
    <property type="evidence" value="ECO:0007669"/>
    <property type="project" value="InterPro"/>
</dbReference>
<sequence length="287" mass="31353">MSTDLSKYHFHRALRPFSFPVAVTACLVGIAAAYAEGYWLPLNVLLILLAGVLLQAGVNLINDYADLKLLPAHQNTEVQLACLRIHNNFRLGLACFLLAALIGLFLVSVTGLSLLWISLVGLLGALGYTLAPIHYKNRGLGVVMVFWLMGVLMITGSYLAAGAPFDLRIVWLSLPLSCLVALLLLSNELRDYESDRADGLGTLAVRLGYPQAVRLYWFLLVAALLMTLALRWVGYMNLIWPLAAVLLLLPKPCRLLHAPANERVALTPATALLLLGFGSIYCFLLLA</sequence>
<dbReference type="EMBL" id="CP044222">
    <property type="protein sequence ID" value="QEW07449.1"/>
    <property type="molecule type" value="Genomic_DNA"/>
</dbReference>
<evidence type="ECO:0000256" key="6">
    <source>
        <dbReference type="ARBA" id="ARBA00022692"/>
    </source>
</evidence>
<keyword evidence="11" id="KW-1185">Reference proteome</keyword>
<dbReference type="AlphaFoldDB" id="A0A5J6LFR0"/>
<dbReference type="PIRSF" id="PIRSF005355">
    <property type="entry name" value="UBIAD1"/>
    <property type="match status" value="1"/>
</dbReference>
<dbReference type="InterPro" id="IPR044878">
    <property type="entry name" value="UbiA_sf"/>
</dbReference>
<dbReference type="GO" id="GO:0009234">
    <property type="term" value="P:menaquinone biosynthetic process"/>
    <property type="evidence" value="ECO:0007669"/>
    <property type="project" value="UniProtKB-UniPathway"/>
</dbReference>
<keyword evidence="8 9" id="KW-0472">Membrane</keyword>
<evidence type="ECO:0000256" key="4">
    <source>
        <dbReference type="ARBA" id="ARBA00022475"/>
    </source>
</evidence>
<dbReference type="UniPathway" id="UPA00079"/>
<dbReference type="CDD" id="cd13962">
    <property type="entry name" value="PT_UbiA_UBIAD1"/>
    <property type="match status" value="1"/>
</dbReference>
<evidence type="ECO:0000256" key="7">
    <source>
        <dbReference type="ARBA" id="ARBA00022989"/>
    </source>
</evidence>
<dbReference type="PANTHER" id="PTHR13929">
    <property type="entry name" value="1,4-DIHYDROXY-2-NAPHTHOATE OCTAPRENYLTRANSFERASE"/>
    <property type="match status" value="1"/>
</dbReference>
<protein>
    <submittedName>
        <fullName evidence="10">Prenyltransferase</fullName>
    </submittedName>
</protein>
<keyword evidence="5 10" id="KW-0808">Transferase</keyword>
<evidence type="ECO:0000313" key="10">
    <source>
        <dbReference type="EMBL" id="QEW07449.1"/>
    </source>
</evidence>
<dbReference type="Pfam" id="PF01040">
    <property type="entry name" value="UbiA"/>
    <property type="match status" value="1"/>
</dbReference>
<feature type="transmembrane region" description="Helical" evidence="9">
    <location>
        <begin position="167"/>
        <end position="186"/>
    </location>
</feature>